<dbReference type="AlphaFoldDB" id="V6S3G5"/>
<name>V6S3G5_9FLAO</name>
<dbReference type="InterPro" id="IPR012336">
    <property type="entry name" value="Thioredoxin-like_fold"/>
</dbReference>
<dbReference type="eggNOG" id="COG1225">
    <property type="taxonomic scope" value="Bacteria"/>
</dbReference>
<sequence length="469" mass="54961">MFAYFKNLLLPISSVVLCGLCSCNKEFKDDNYTAYFGGEIINPNNRYVLLLKDNKVIDSLLLDDKNRFFKKIDSLAPGMYTFRHEPEYQYVYFDKNDSIMLRLNTKEFDNSLVFCGRGDQKNNYLIEMFLKNEADRSYDVFDKDYKRFSKTIDSSYAAKKSFYLRRKTEIGWNEKFDVFAKASLDLDYLAKKEIYPIAHKRRNGEDICKVLPKNYYAFRNKIDYNNEDLTTYVDFVRYITAMLNNIAYKNCTTEKEYEQSALASNIKKLNITDTLIKNQKIKNGVLNNIAFMYLLEDQNMANNKKFLDRYFQLSTDKSKHNEIRKISSAAQLLTPGSKLPPQKFINKRNEKIDFNSIAKGKGETIVFFWTLSSKSHLEGVHKKAHDLKIKYPDLNFVGINMDDSLEDWQQTLASYNFNDTTELHATDMQKLKDEWVITKIHRVLLLNPDGTVKNAFVSLFDADFEKYLK</sequence>
<keyword evidence="3" id="KW-1185">Reference proteome</keyword>
<protein>
    <recommendedName>
        <fullName evidence="1">Thioredoxin-like fold domain-containing protein</fullName>
    </recommendedName>
</protein>
<dbReference type="OrthoDB" id="1146847at2"/>
<dbReference type="Gene3D" id="3.40.30.10">
    <property type="entry name" value="Glutaredoxin"/>
    <property type="match status" value="1"/>
</dbReference>
<dbReference type="InterPro" id="IPR036249">
    <property type="entry name" value="Thioredoxin-like_sf"/>
</dbReference>
<proteinExistence type="predicted"/>
<accession>V6S3G5</accession>
<dbReference type="PATRIC" id="fig|1107311.3.peg.2535"/>
<comment type="caution">
    <text evidence="2">The sequence shown here is derived from an EMBL/GenBank/DDBJ whole genome shotgun (WGS) entry which is preliminary data.</text>
</comment>
<dbReference type="Pfam" id="PF13905">
    <property type="entry name" value="Thioredoxin_8"/>
    <property type="match status" value="1"/>
</dbReference>
<evidence type="ECO:0000313" key="2">
    <source>
        <dbReference type="EMBL" id="KGO93507.1"/>
    </source>
</evidence>
<reference evidence="3" key="1">
    <citation type="submission" date="2013-09" db="EMBL/GenBank/DDBJ databases">
        <authorList>
            <person name="Zeng Z."/>
            <person name="Chen C."/>
        </authorList>
    </citation>
    <scope>NUCLEOTIDE SEQUENCE [LARGE SCALE GENOMIC DNA]</scope>
    <source>
        <strain evidence="3">DK69</strain>
    </source>
</reference>
<feature type="domain" description="Thioredoxin-like fold" evidence="1">
    <location>
        <begin position="364"/>
        <end position="452"/>
    </location>
</feature>
<organism evidence="2 3">
    <name type="scientific">Flavobacterium enshiense DK69</name>
    <dbReference type="NCBI Taxonomy" id="1107311"/>
    <lineage>
        <taxon>Bacteria</taxon>
        <taxon>Pseudomonadati</taxon>
        <taxon>Bacteroidota</taxon>
        <taxon>Flavobacteriia</taxon>
        <taxon>Flavobacteriales</taxon>
        <taxon>Flavobacteriaceae</taxon>
        <taxon>Flavobacterium</taxon>
    </lineage>
</organism>
<dbReference type="RefSeq" id="WP_023574537.1">
    <property type="nucleotide sequence ID" value="NZ_AVCS01000021.1"/>
</dbReference>
<gene>
    <name evidence="2" type="ORF">Q767_14810</name>
</gene>
<dbReference type="EMBL" id="JRLZ01000019">
    <property type="protein sequence ID" value="KGO93507.1"/>
    <property type="molecule type" value="Genomic_DNA"/>
</dbReference>
<dbReference type="PROSITE" id="PS51257">
    <property type="entry name" value="PROKAR_LIPOPROTEIN"/>
    <property type="match status" value="1"/>
</dbReference>
<dbReference type="SUPFAM" id="SSF52833">
    <property type="entry name" value="Thioredoxin-like"/>
    <property type="match status" value="1"/>
</dbReference>
<evidence type="ECO:0000313" key="3">
    <source>
        <dbReference type="Proteomes" id="UP000030149"/>
    </source>
</evidence>
<dbReference type="STRING" id="1107311.Q767_14810"/>
<dbReference type="Proteomes" id="UP000030149">
    <property type="component" value="Unassembled WGS sequence"/>
</dbReference>
<reference evidence="2 3" key="2">
    <citation type="journal article" date="2015" name="Stand. Genomic Sci.">
        <title>High quality draft genomic sequence of Flavobacterium enshiense DK69(T) and comparison among Flavobacterium genomes.</title>
        <authorList>
            <person name="Zeng Z."/>
            <person name="Chen C."/>
            <person name="Du H."/>
            <person name="Wang G."/>
            <person name="Li M."/>
        </authorList>
    </citation>
    <scope>NUCLEOTIDE SEQUENCE [LARGE SCALE GENOMIC DNA]</scope>
    <source>
        <strain evidence="2 3">DK69</strain>
    </source>
</reference>
<evidence type="ECO:0000259" key="1">
    <source>
        <dbReference type="Pfam" id="PF13905"/>
    </source>
</evidence>